<sequence>MTPTIDTAEGVAWHLDALTARVPALQPMRQSVGVVLPRVNPKGFAGMAKVICGQQLSVASAAAIWGRYENLPGALAPESYLDLSEEAVRATGFSRGKFLALRAVAEAIASGELDLAHIDTLPAEEASARLVALKGIGPWTAEVYLLFCAAHPDIFPAGDLALLKAAHHGLGLDARPTIKEMIGLAQDWSPHRSAAALLFWRYFAALKNRDSSLL</sequence>
<comment type="catalytic activity">
    <reaction evidence="1">
        <text>Hydrolysis of alkylated DNA, releasing 3-methyladenine, 3-methylguanine, 7-methylguanine and 7-methyladenine.</text>
        <dbReference type="EC" id="3.2.2.21"/>
    </reaction>
</comment>
<dbReference type="GO" id="GO:0006285">
    <property type="term" value="P:base-excision repair, AP site formation"/>
    <property type="evidence" value="ECO:0007669"/>
    <property type="project" value="TreeGrafter"/>
</dbReference>
<reference evidence="6 7" key="1">
    <citation type="submission" date="2020-08" db="EMBL/GenBank/DDBJ databases">
        <title>Genomic Encyclopedia of Type Strains, Phase IV (KMG-IV): sequencing the most valuable type-strain genomes for metagenomic binning, comparative biology and taxonomic classification.</title>
        <authorList>
            <person name="Goeker M."/>
        </authorList>
    </citation>
    <scope>NUCLEOTIDE SEQUENCE [LARGE SCALE GENOMIC DNA]</scope>
    <source>
        <strain evidence="6 7">DSM 23447</strain>
    </source>
</reference>
<dbReference type="CDD" id="cd00056">
    <property type="entry name" value="ENDO3c"/>
    <property type="match status" value="1"/>
</dbReference>
<keyword evidence="4" id="KW-0234">DNA repair</keyword>
<dbReference type="InterPro" id="IPR003265">
    <property type="entry name" value="HhH-GPD_domain"/>
</dbReference>
<proteinExistence type="predicted"/>
<evidence type="ECO:0000259" key="5">
    <source>
        <dbReference type="SMART" id="SM00478"/>
    </source>
</evidence>
<dbReference type="GO" id="GO:0008725">
    <property type="term" value="F:DNA-3-methyladenine glycosylase activity"/>
    <property type="evidence" value="ECO:0007669"/>
    <property type="project" value="TreeGrafter"/>
</dbReference>
<keyword evidence="6" id="KW-0378">Hydrolase</keyword>
<name>A0A7W6IMX1_9HYPH</name>
<dbReference type="GO" id="GO:0005737">
    <property type="term" value="C:cytoplasm"/>
    <property type="evidence" value="ECO:0007669"/>
    <property type="project" value="TreeGrafter"/>
</dbReference>
<dbReference type="Proteomes" id="UP000547011">
    <property type="component" value="Unassembled WGS sequence"/>
</dbReference>
<dbReference type="RefSeq" id="WP_253560164.1">
    <property type="nucleotide sequence ID" value="NZ_JACIEW010000005.1"/>
</dbReference>
<evidence type="ECO:0000313" key="7">
    <source>
        <dbReference type="Proteomes" id="UP000547011"/>
    </source>
</evidence>
<evidence type="ECO:0000313" key="6">
    <source>
        <dbReference type="EMBL" id="MBB4052530.1"/>
    </source>
</evidence>
<keyword evidence="3" id="KW-0227">DNA damage</keyword>
<dbReference type="Gene3D" id="1.10.340.30">
    <property type="entry name" value="Hypothetical protein, domain 2"/>
    <property type="match status" value="1"/>
</dbReference>
<evidence type="ECO:0000256" key="1">
    <source>
        <dbReference type="ARBA" id="ARBA00000086"/>
    </source>
</evidence>
<dbReference type="SMART" id="SM00478">
    <property type="entry name" value="ENDO3c"/>
    <property type="match status" value="1"/>
</dbReference>
<evidence type="ECO:0000256" key="3">
    <source>
        <dbReference type="ARBA" id="ARBA00022763"/>
    </source>
</evidence>
<organism evidence="6 7">
    <name type="scientific">Devosia subaequoris</name>
    <dbReference type="NCBI Taxonomy" id="395930"/>
    <lineage>
        <taxon>Bacteria</taxon>
        <taxon>Pseudomonadati</taxon>
        <taxon>Pseudomonadota</taxon>
        <taxon>Alphaproteobacteria</taxon>
        <taxon>Hyphomicrobiales</taxon>
        <taxon>Devosiaceae</taxon>
        <taxon>Devosia</taxon>
    </lineage>
</organism>
<dbReference type="EMBL" id="JACIEW010000005">
    <property type="protein sequence ID" value="MBB4052530.1"/>
    <property type="molecule type" value="Genomic_DNA"/>
</dbReference>
<dbReference type="AlphaFoldDB" id="A0A7W6IMX1"/>
<dbReference type="SUPFAM" id="SSF48150">
    <property type="entry name" value="DNA-glycosylase"/>
    <property type="match status" value="1"/>
</dbReference>
<feature type="domain" description="HhH-GPD" evidence="5">
    <location>
        <begin position="52"/>
        <end position="204"/>
    </location>
</feature>
<dbReference type="InterPro" id="IPR011257">
    <property type="entry name" value="DNA_glycosylase"/>
</dbReference>
<accession>A0A7W6IMX1</accession>
<dbReference type="PANTHER" id="PTHR43003">
    <property type="entry name" value="DNA-3-METHYLADENINE GLYCOSYLASE"/>
    <property type="match status" value="1"/>
</dbReference>
<dbReference type="PANTHER" id="PTHR43003:SF5">
    <property type="entry name" value="DNA-3-METHYLADENINE GLYCOSYLASE"/>
    <property type="match status" value="1"/>
</dbReference>
<dbReference type="Pfam" id="PF00730">
    <property type="entry name" value="HhH-GPD"/>
    <property type="match status" value="1"/>
</dbReference>
<keyword evidence="7" id="KW-1185">Reference proteome</keyword>
<dbReference type="GO" id="GO:0032993">
    <property type="term" value="C:protein-DNA complex"/>
    <property type="evidence" value="ECO:0007669"/>
    <property type="project" value="TreeGrafter"/>
</dbReference>
<gene>
    <name evidence="6" type="ORF">GGR20_002178</name>
</gene>
<keyword evidence="6" id="KW-0326">Glycosidase</keyword>
<dbReference type="GO" id="GO:0006307">
    <property type="term" value="P:DNA alkylation repair"/>
    <property type="evidence" value="ECO:0007669"/>
    <property type="project" value="TreeGrafter"/>
</dbReference>
<evidence type="ECO:0000256" key="4">
    <source>
        <dbReference type="ARBA" id="ARBA00023204"/>
    </source>
</evidence>
<comment type="caution">
    <text evidence="6">The sequence shown here is derived from an EMBL/GenBank/DDBJ whole genome shotgun (WGS) entry which is preliminary data.</text>
</comment>
<protein>
    <recommendedName>
        <fullName evidence="2">DNA-3-methyladenine glycosylase II</fullName>
        <ecNumber evidence="2">3.2.2.21</ecNumber>
    </recommendedName>
</protein>
<dbReference type="GO" id="GO:0032131">
    <property type="term" value="F:alkylated DNA binding"/>
    <property type="evidence" value="ECO:0007669"/>
    <property type="project" value="TreeGrafter"/>
</dbReference>
<dbReference type="GO" id="GO:0043916">
    <property type="term" value="F:DNA-7-methylguanine glycosylase activity"/>
    <property type="evidence" value="ECO:0007669"/>
    <property type="project" value="TreeGrafter"/>
</dbReference>
<dbReference type="Gene3D" id="1.10.1670.40">
    <property type="match status" value="1"/>
</dbReference>
<dbReference type="InterPro" id="IPR051912">
    <property type="entry name" value="Alkylbase_DNA_Glycosylase/TA"/>
</dbReference>
<dbReference type="EC" id="3.2.2.21" evidence="2"/>
<evidence type="ECO:0000256" key="2">
    <source>
        <dbReference type="ARBA" id="ARBA00012000"/>
    </source>
</evidence>